<dbReference type="EMBL" id="MKGL01000209">
    <property type="protein sequence ID" value="RNF03061.1"/>
    <property type="molecule type" value="Genomic_DNA"/>
</dbReference>
<dbReference type="GeneID" id="40330000"/>
<keyword evidence="1" id="KW-0863">Zinc-finger</keyword>
<evidence type="ECO:0000313" key="5">
    <source>
        <dbReference type="Proteomes" id="UP000283634"/>
    </source>
</evidence>
<accession>A0A422NC61</accession>
<dbReference type="Proteomes" id="UP000283634">
    <property type="component" value="Unassembled WGS sequence"/>
</dbReference>
<sequence>MTNSITTGVDFSFLEEELRQQRMARALAALHCSRWEYGEAIDCYLNKENNLADPGLSKGIFCMLREELVRGLRCSDGAMAQRLRDAVMHRISRLVNVDATSLAQFVLEHLQGEHEDVMNILRRSSGTFLRYLDELVAKGDPMVSNDVNLQNTYIELLCAHDPARVYPYLHSHDSLITYDLHLVLESVKRHKIADAAVFLLEKTLMIDEAMEILLGAVAEKLHALRQEVLTHVVSVCGRGAYSASLPLPSSQKHDVWRTGRAAVVERIRGGEDDEGEQQYVHGWAGEEPLQQVLRVGVELCSKYNEDRDSQLKKNWFRLLDLFTRPRRLLCDRQNQHNAALRLTSGTVDGFEDDELGVALTPGSGLFPLLSGPLSASGVMFLEQMIAIYTKYVSFLLTHMIKVMDLSSVLCRIVEDHERERFGPFKPVIVDIISSLSFELEVNRLCKTSIDSDIMALGTELHRSLNRGVVSLSDTCYICEGGLAETSGDEGEASVRLFTCGHGYHETCAMNFDSGAKCAQCCRERGGESQRVAVIVPRDGVSERTWKRKKTAKGSQDDVGGGGGNREAEDKRKEEEVARVLRRLRHTRAKLEGSRGYSDLLCSFLCPSGLAAPPRELLKGSAEKKLLAPAPSFPISLGEFSAEVLDFGTTLTAGLTDDELLEIFGAQGEGEEEEEEGVISLGDEVDFHFDVSH</sequence>
<protein>
    <recommendedName>
        <fullName evidence="3">RING-type domain-containing protein</fullName>
    </recommendedName>
</protein>
<organism evidence="4 5">
    <name type="scientific">Trypanosoma rangeli</name>
    <dbReference type="NCBI Taxonomy" id="5698"/>
    <lineage>
        <taxon>Eukaryota</taxon>
        <taxon>Discoba</taxon>
        <taxon>Euglenozoa</taxon>
        <taxon>Kinetoplastea</taxon>
        <taxon>Metakinetoplastina</taxon>
        <taxon>Trypanosomatida</taxon>
        <taxon>Trypanosomatidae</taxon>
        <taxon>Trypanosoma</taxon>
        <taxon>Herpetosoma</taxon>
    </lineage>
</organism>
<dbReference type="InterPro" id="IPR045111">
    <property type="entry name" value="Vps41/Vps8"/>
</dbReference>
<keyword evidence="5" id="KW-1185">Reference proteome</keyword>
<evidence type="ECO:0000256" key="2">
    <source>
        <dbReference type="SAM" id="MobiDB-lite"/>
    </source>
</evidence>
<dbReference type="SUPFAM" id="SSF57850">
    <property type="entry name" value="RING/U-box"/>
    <property type="match status" value="1"/>
</dbReference>
<keyword evidence="1" id="KW-0862">Zinc</keyword>
<dbReference type="VEuPathDB" id="TriTrypDB:TRSC58_01020"/>
<dbReference type="AlphaFoldDB" id="A0A422NC61"/>
<dbReference type="PROSITE" id="PS50089">
    <property type="entry name" value="ZF_RING_2"/>
    <property type="match status" value="1"/>
</dbReference>
<dbReference type="SMART" id="SM00184">
    <property type="entry name" value="RING"/>
    <property type="match status" value="1"/>
</dbReference>
<name>A0A422NC61_TRYRA</name>
<dbReference type="PANTHER" id="PTHR12616">
    <property type="entry name" value="VACUOLAR PROTEIN SORTING VPS41"/>
    <property type="match status" value="1"/>
</dbReference>
<dbReference type="GO" id="GO:0030897">
    <property type="term" value="C:HOPS complex"/>
    <property type="evidence" value="ECO:0007669"/>
    <property type="project" value="TreeGrafter"/>
</dbReference>
<evidence type="ECO:0000259" key="3">
    <source>
        <dbReference type="PROSITE" id="PS50089"/>
    </source>
</evidence>
<dbReference type="PANTHER" id="PTHR12616:SF8">
    <property type="entry name" value="VACUOLAR PROTEIN SORTING-ASSOCIATED PROTEIN 8 HOMOLOG"/>
    <property type="match status" value="1"/>
</dbReference>
<proteinExistence type="predicted"/>
<keyword evidence="1" id="KW-0479">Metal-binding</keyword>
<feature type="compositionally biased region" description="Basic and acidic residues" evidence="2">
    <location>
        <begin position="565"/>
        <end position="574"/>
    </location>
</feature>
<dbReference type="InterPro" id="IPR001841">
    <property type="entry name" value="Znf_RING"/>
</dbReference>
<dbReference type="RefSeq" id="XP_029237283.1">
    <property type="nucleotide sequence ID" value="XM_029382924.1"/>
</dbReference>
<dbReference type="GO" id="GO:0034058">
    <property type="term" value="P:endosomal vesicle fusion"/>
    <property type="evidence" value="ECO:0007669"/>
    <property type="project" value="TreeGrafter"/>
</dbReference>
<evidence type="ECO:0000313" key="4">
    <source>
        <dbReference type="EMBL" id="RNF03061.1"/>
    </source>
</evidence>
<comment type="caution">
    <text evidence="4">The sequence shown here is derived from an EMBL/GenBank/DDBJ whole genome shotgun (WGS) entry which is preliminary data.</text>
</comment>
<dbReference type="GO" id="GO:0005770">
    <property type="term" value="C:late endosome"/>
    <property type="evidence" value="ECO:0007669"/>
    <property type="project" value="TreeGrafter"/>
</dbReference>
<dbReference type="OrthoDB" id="289913at2759"/>
<reference evidence="4 5" key="1">
    <citation type="journal article" date="2018" name="BMC Genomics">
        <title>Genomic comparison of Trypanosoma conorhini and Trypanosoma rangeli to Trypanosoma cruzi strains of high and low virulence.</title>
        <authorList>
            <person name="Bradwell K.R."/>
            <person name="Koparde V.N."/>
            <person name="Matveyev A.V."/>
            <person name="Serrano M.G."/>
            <person name="Alves J.M."/>
            <person name="Parikh H."/>
            <person name="Huang B."/>
            <person name="Lee V."/>
            <person name="Espinosa-Alvarez O."/>
            <person name="Ortiz P.A."/>
            <person name="Costa-Martins A.G."/>
            <person name="Teixeira M.M."/>
            <person name="Buck G.A."/>
        </authorList>
    </citation>
    <scope>NUCLEOTIDE SEQUENCE [LARGE SCALE GENOMIC DNA]</scope>
    <source>
        <strain evidence="4 5">AM80</strain>
    </source>
</reference>
<feature type="region of interest" description="Disordered" evidence="2">
    <location>
        <begin position="543"/>
        <end position="574"/>
    </location>
</feature>
<dbReference type="GO" id="GO:0006623">
    <property type="term" value="P:protein targeting to vacuole"/>
    <property type="evidence" value="ECO:0007669"/>
    <property type="project" value="InterPro"/>
</dbReference>
<dbReference type="GO" id="GO:0008270">
    <property type="term" value="F:zinc ion binding"/>
    <property type="evidence" value="ECO:0007669"/>
    <property type="project" value="UniProtKB-KW"/>
</dbReference>
<feature type="domain" description="RING-type" evidence="3">
    <location>
        <begin position="475"/>
        <end position="520"/>
    </location>
</feature>
<gene>
    <name evidence="4" type="ORF">TraAM80_06067</name>
</gene>
<evidence type="ECO:0000256" key="1">
    <source>
        <dbReference type="PROSITE-ProRule" id="PRU00175"/>
    </source>
</evidence>